<name>A0A7G5FGA0_9CORY</name>
<reference evidence="9 10" key="1">
    <citation type="submission" date="2020-07" db="EMBL/GenBank/DDBJ databases">
        <title>non toxigenic Corynebacterium sp. nov from a clinical source.</title>
        <authorList>
            <person name="Bernier A.-M."/>
            <person name="Bernard K."/>
        </authorList>
    </citation>
    <scope>NUCLEOTIDE SEQUENCE [LARGE SCALE GENOMIC DNA]</scope>
    <source>
        <strain evidence="10">NML 93-0612</strain>
    </source>
</reference>
<dbReference type="PIRSF" id="PIRSF500176">
    <property type="entry name" value="L_ASNase"/>
    <property type="match status" value="1"/>
</dbReference>
<dbReference type="InterPro" id="IPR027473">
    <property type="entry name" value="L-asparaginase_C"/>
</dbReference>
<evidence type="ECO:0000256" key="2">
    <source>
        <dbReference type="ARBA" id="ARBA00012920"/>
    </source>
</evidence>
<dbReference type="Pfam" id="PF00710">
    <property type="entry name" value="Asparaginase"/>
    <property type="match status" value="1"/>
</dbReference>
<feature type="domain" description="L-asparaginase N-terminal" evidence="7">
    <location>
        <begin position="5"/>
        <end position="177"/>
    </location>
</feature>
<dbReference type="Proteomes" id="UP000515570">
    <property type="component" value="Chromosome"/>
</dbReference>
<evidence type="ECO:0000256" key="3">
    <source>
        <dbReference type="ARBA" id="ARBA00022801"/>
    </source>
</evidence>
<dbReference type="PROSITE" id="PS51732">
    <property type="entry name" value="ASN_GLN_ASE_3"/>
    <property type="match status" value="1"/>
</dbReference>
<dbReference type="InterPro" id="IPR004550">
    <property type="entry name" value="AsnASE_II"/>
</dbReference>
<dbReference type="PROSITE" id="PS51257">
    <property type="entry name" value="PROKAR_LIPOPROTEIN"/>
    <property type="match status" value="1"/>
</dbReference>
<dbReference type="PANTHER" id="PTHR11707">
    <property type="entry name" value="L-ASPARAGINASE"/>
    <property type="match status" value="1"/>
</dbReference>
<dbReference type="InterPro" id="IPR040919">
    <property type="entry name" value="Asparaginase_C"/>
</dbReference>
<evidence type="ECO:0000256" key="4">
    <source>
        <dbReference type="PIRSR" id="PIRSR001220-1"/>
    </source>
</evidence>
<evidence type="ECO:0000259" key="8">
    <source>
        <dbReference type="Pfam" id="PF17763"/>
    </source>
</evidence>
<evidence type="ECO:0000256" key="6">
    <source>
        <dbReference type="PROSITE-ProRule" id="PRU10099"/>
    </source>
</evidence>
<dbReference type="AlphaFoldDB" id="A0A7G5FGA0"/>
<feature type="binding site" evidence="5">
    <location>
        <position position="59"/>
    </location>
    <ligand>
        <name>substrate</name>
    </ligand>
</feature>
<dbReference type="PRINTS" id="PR00139">
    <property type="entry name" value="ASNGLNASE"/>
</dbReference>
<protein>
    <recommendedName>
        <fullName evidence="2">asparaginase</fullName>
        <ecNumber evidence="2">3.5.1.1</ecNumber>
    </recommendedName>
</protein>
<dbReference type="InterPro" id="IPR020827">
    <property type="entry name" value="Asparaginase/glutaminase_AS1"/>
</dbReference>
<dbReference type="InterPro" id="IPR036152">
    <property type="entry name" value="Asp/glu_Ase-like_sf"/>
</dbReference>
<dbReference type="InterPro" id="IPR037152">
    <property type="entry name" value="L-asparaginase_N_sf"/>
</dbReference>
<feature type="domain" description="Asparaginase/glutaminase C-terminal" evidence="8">
    <location>
        <begin position="197"/>
        <end position="308"/>
    </location>
</feature>
<evidence type="ECO:0000313" key="10">
    <source>
        <dbReference type="Proteomes" id="UP000515570"/>
    </source>
</evidence>
<accession>A0A7G5FGA0</accession>
<feature type="binding site" evidence="5">
    <location>
        <begin position="92"/>
        <end position="93"/>
    </location>
    <ligand>
        <name>substrate</name>
    </ligand>
</feature>
<keyword evidence="3" id="KW-0378">Hydrolase</keyword>
<feature type="active site" evidence="6">
    <location>
        <position position="14"/>
    </location>
</feature>
<dbReference type="Pfam" id="PF17763">
    <property type="entry name" value="Asparaginase_C"/>
    <property type="match status" value="1"/>
</dbReference>
<dbReference type="Gene3D" id="3.40.50.1170">
    <property type="entry name" value="L-asparaginase, N-terminal domain"/>
    <property type="match status" value="1"/>
</dbReference>
<dbReference type="RefSeq" id="WP_182386462.1">
    <property type="nucleotide sequence ID" value="NZ_CP059833.1"/>
</dbReference>
<dbReference type="CDD" id="cd08964">
    <property type="entry name" value="L-asparaginase_II"/>
    <property type="match status" value="1"/>
</dbReference>
<proteinExistence type="inferred from homology"/>
<dbReference type="InterPro" id="IPR027474">
    <property type="entry name" value="L-asparaginase_N"/>
</dbReference>
<gene>
    <name evidence="9" type="ORF">HW450_02525</name>
</gene>
<evidence type="ECO:0000259" key="7">
    <source>
        <dbReference type="Pfam" id="PF00710"/>
    </source>
</evidence>
<comment type="similarity">
    <text evidence="1">Belongs to the asparaginase 1 family.</text>
</comment>
<dbReference type="GO" id="GO:0006528">
    <property type="term" value="P:asparagine metabolic process"/>
    <property type="evidence" value="ECO:0007669"/>
    <property type="project" value="InterPro"/>
</dbReference>
<evidence type="ECO:0000256" key="1">
    <source>
        <dbReference type="ARBA" id="ARBA00010518"/>
    </source>
</evidence>
<dbReference type="GO" id="GO:0004067">
    <property type="term" value="F:asparaginase activity"/>
    <property type="evidence" value="ECO:0007669"/>
    <property type="project" value="UniProtKB-UniRule"/>
</dbReference>
<organism evidence="9 10">
    <name type="scientific">Corynebacterium hindlerae</name>
    <dbReference type="NCBI Taxonomy" id="699041"/>
    <lineage>
        <taxon>Bacteria</taxon>
        <taxon>Bacillati</taxon>
        <taxon>Actinomycetota</taxon>
        <taxon>Actinomycetes</taxon>
        <taxon>Mycobacteriales</taxon>
        <taxon>Corynebacteriaceae</taxon>
        <taxon>Corynebacterium</taxon>
    </lineage>
</organism>
<sequence>MTESRVVVITTGGTIACTTDKNGVLLPTVSGEELVRPVAGRFAPGTMQIEVRELTRLDSSSMTLADIDEVVAAVHAALEDPTVDGVVVTHGTDSMEETAVAVDTFHKDPRPVVFTGSQKPFDHPEADGPNNLFESIVIASDASARDIGCLIVFGHAVLPARGATKWNTTDELAFATNGPEEPTRPDPVPVAPLADIDVRIVTAYPGAGRDVLDFLKDKKVDGIVVEAMGSGNVSTEFAHGLIDVLEAGIPVALSSRVPRGDVLPSYGGVGGGASLAAKGALSTTYFRSPQARILLAISIATGRHLATIM</sequence>
<dbReference type="EMBL" id="CP059833">
    <property type="protein sequence ID" value="QMV85641.1"/>
    <property type="molecule type" value="Genomic_DNA"/>
</dbReference>
<evidence type="ECO:0000313" key="9">
    <source>
        <dbReference type="EMBL" id="QMV85641.1"/>
    </source>
</evidence>
<dbReference type="InterPro" id="IPR006034">
    <property type="entry name" value="Asparaginase/glutaminase-like"/>
</dbReference>
<evidence type="ECO:0000256" key="5">
    <source>
        <dbReference type="PIRSR" id="PIRSR001220-2"/>
    </source>
</evidence>
<dbReference type="PIRSF" id="PIRSF001220">
    <property type="entry name" value="L-ASNase_gatD"/>
    <property type="match status" value="1"/>
</dbReference>
<dbReference type="EC" id="3.5.1.1" evidence="2"/>
<dbReference type="PANTHER" id="PTHR11707:SF28">
    <property type="entry name" value="60 KDA LYSOPHOSPHOLIPASE"/>
    <property type="match status" value="1"/>
</dbReference>
<dbReference type="SMART" id="SM00870">
    <property type="entry name" value="Asparaginase"/>
    <property type="match status" value="1"/>
</dbReference>
<feature type="active site" description="O-isoaspartyl threonine intermediate" evidence="4">
    <location>
        <position position="14"/>
    </location>
</feature>
<dbReference type="PROSITE" id="PS00144">
    <property type="entry name" value="ASN_GLN_ASE_1"/>
    <property type="match status" value="1"/>
</dbReference>
<dbReference type="SFLD" id="SFLDS00057">
    <property type="entry name" value="Glutaminase/Asparaginase"/>
    <property type="match status" value="1"/>
</dbReference>
<keyword evidence="10" id="KW-1185">Reference proteome</keyword>
<dbReference type="Gene3D" id="3.40.50.40">
    <property type="match status" value="1"/>
</dbReference>
<dbReference type="SUPFAM" id="SSF53774">
    <property type="entry name" value="Glutaminase/Asparaginase"/>
    <property type="match status" value="1"/>
</dbReference>